<evidence type="ECO:0000313" key="3">
    <source>
        <dbReference type="Proteomes" id="UP000578531"/>
    </source>
</evidence>
<protein>
    <submittedName>
        <fullName evidence="2">Uncharacterized protein</fullName>
    </submittedName>
</protein>
<proteinExistence type="predicted"/>
<dbReference type="AlphaFoldDB" id="A0A8H6FQ95"/>
<dbReference type="EMBL" id="JACCJC010000046">
    <property type="protein sequence ID" value="KAF6232661.1"/>
    <property type="molecule type" value="Genomic_DNA"/>
</dbReference>
<feature type="region of interest" description="Disordered" evidence="1">
    <location>
        <begin position="58"/>
        <end position="187"/>
    </location>
</feature>
<dbReference type="GeneID" id="59290752"/>
<feature type="compositionally biased region" description="Acidic residues" evidence="1">
    <location>
        <begin position="132"/>
        <end position="141"/>
    </location>
</feature>
<dbReference type="Proteomes" id="UP000578531">
    <property type="component" value="Unassembled WGS sequence"/>
</dbReference>
<feature type="compositionally biased region" description="Basic residues" evidence="1">
    <location>
        <begin position="148"/>
        <end position="163"/>
    </location>
</feature>
<keyword evidence="3" id="KW-1185">Reference proteome</keyword>
<reference evidence="2 3" key="1">
    <citation type="journal article" date="2020" name="Genomics">
        <title>Complete, high-quality genomes from long-read metagenomic sequencing of two wolf lichen thalli reveals enigmatic genome architecture.</title>
        <authorList>
            <person name="McKenzie S.K."/>
            <person name="Walston R.F."/>
            <person name="Allen J.L."/>
        </authorList>
    </citation>
    <scope>NUCLEOTIDE SEQUENCE [LARGE SCALE GENOMIC DNA]</scope>
    <source>
        <strain evidence="2">WasteWater2</strain>
    </source>
</reference>
<sequence>MDDPKVSPSEMMDKVDEAAAAMSSAEGEKCSLGGEVFEGVDAAGNSGLVKHAFKFNEVPSPVSQDQGSSSTTKFKAKAKDKTNSNVIPKKNRRRRAHSTEDEDTDSEMPSDKNKTKSKASSKKAGKKRAADTEDEDTDSEMPSDKNKTKSKASSKKAGKKRAHTPVEEGLDTEMASGIGSAKKKREVTVVAESPSSGMMKYDMANYQLYNPAMKNRGIHVDEPHSTFAKYDSYTLFMVPGNKSIDKIPAKGVRLDDLNVAIVIESGELGRKQRNENWKAEFDIKGMVRGLRVPFGHAAKEFRRRETWTSMERCLGMLTNAGTIYGTEACISCVDKRARSARFT</sequence>
<gene>
    <name evidence="2" type="ORF">HO173_009100</name>
</gene>
<comment type="caution">
    <text evidence="2">The sequence shown here is derived from an EMBL/GenBank/DDBJ whole genome shotgun (WGS) entry which is preliminary data.</text>
</comment>
<evidence type="ECO:0000256" key="1">
    <source>
        <dbReference type="SAM" id="MobiDB-lite"/>
    </source>
</evidence>
<dbReference type="OrthoDB" id="5398328at2759"/>
<name>A0A8H6FQ95_9LECA</name>
<organism evidence="2 3">
    <name type="scientific">Letharia columbiana</name>
    <dbReference type="NCBI Taxonomy" id="112416"/>
    <lineage>
        <taxon>Eukaryota</taxon>
        <taxon>Fungi</taxon>
        <taxon>Dikarya</taxon>
        <taxon>Ascomycota</taxon>
        <taxon>Pezizomycotina</taxon>
        <taxon>Lecanoromycetes</taxon>
        <taxon>OSLEUM clade</taxon>
        <taxon>Lecanoromycetidae</taxon>
        <taxon>Lecanorales</taxon>
        <taxon>Lecanorineae</taxon>
        <taxon>Parmeliaceae</taxon>
        <taxon>Letharia</taxon>
    </lineage>
</organism>
<accession>A0A8H6FQ95</accession>
<feature type="compositionally biased region" description="Basic residues" evidence="1">
    <location>
        <begin position="115"/>
        <end position="127"/>
    </location>
</feature>
<dbReference type="RefSeq" id="XP_037162087.1">
    <property type="nucleotide sequence ID" value="XM_037310993.1"/>
</dbReference>
<evidence type="ECO:0000313" key="2">
    <source>
        <dbReference type="EMBL" id="KAF6232661.1"/>
    </source>
</evidence>